<evidence type="ECO:0000313" key="3">
    <source>
        <dbReference type="Proteomes" id="UP000054217"/>
    </source>
</evidence>
<dbReference type="HOGENOM" id="CLU_2758796_0_0_1"/>
<keyword evidence="1" id="KW-0472">Membrane</keyword>
<keyword evidence="3" id="KW-1185">Reference proteome</keyword>
<sequence>MVQNTVRMAQHHFQKVNWAIQVPAVSETALVHSKLVAEGSGLSQYLLLVSHWAALLSLFLLQVRKCTKRS</sequence>
<accession>A0A0C3JBG4</accession>
<name>A0A0C3JBG4_PISTI</name>
<dbReference type="AlphaFoldDB" id="A0A0C3JBG4"/>
<evidence type="ECO:0000256" key="1">
    <source>
        <dbReference type="SAM" id="Phobius"/>
    </source>
</evidence>
<feature type="transmembrane region" description="Helical" evidence="1">
    <location>
        <begin position="42"/>
        <end position="61"/>
    </location>
</feature>
<gene>
    <name evidence="2" type="ORF">M404DRAFT_1007862</name>
</gene>
<reference evidence="2 3" key="1">
    <citation type="submission" date="2014-04" db="EMBL/GenBank/DDBJ databases">
        <authorList>
            <consortium name="DOE Joint Genome Institute"/>
            <person name="Kuo A."/>
            <person name="Kohler A."/>
            <person name="Costa M.D."/>
            <person name="Nagy L.G."/>
            <person name="Floudas D."/>
            <person name="Copeland A."/>
            <person name="Barry K.W."/>
            <person name="Cichocki N."/>
            <person name="Veneault-Fourrey C."/>
            <person name="LaButti K."/>
            <person name="Lindquist E.A."/>
            <person name="Lipzen A."/>
            <person name="Lundell T."/>
            <person name="Morin E."/>
            <person name="Murat C."/>
            <person name="Sun H."/>
            <person name="Tunlid A."/>
            <person name="Henrissat B."/>
            <person name="Grigoriev I.V."/>
            <person name="Hibbett D.S."/>
            <person name="Martin F."/>
            <person name="Nordberg H.P."/>
            <person name="Cantor M.N."/>
            <person name="Hua S.X."/>
        </authorList>
    </citation>
    <scope>NUCLEOTIDE SEQUENCE [LARGE SCALE GENOMIC DNA]</scope>
    <source>
        <strain evidence="2 3">Marx 270</strain>
    </source>
</reference>
<keyword evidence="1" id="KW-1133">Transmembrane helix</keyword>
<reference evidence="3" key="2">
    <citation type="submission" date="2015-01" db="EMBL/GenBank/DDBJ databases">
        <title>Evolutionary Origins and Diversification of the Mycorrhizal Mutualists.</title>
        <authorList>
            <consortium name="DOE Joint Genome Institute"/>
            <consortium name="Mycorrhizal Genomics Consortium"/>
            <person name="Kohler A."/>
            <person name="Kuo A."/>
            <person name="Nagy L.G."/>
            <person name="Floudas D."/>
            <person name="Copeland A."/>
            <person name="Barry K.W."/>
            <person name="Cichocki N."/>
            <person name="Veneault-Fourrey C."/>
            <person name="LaButti K."/>
            <person name="Lindquist E.A."/>
            <person name="Lipzen A."/>
            <person name="Lundell T."/>
            <person name="Morin E."/>
            <person name="Murat C."/>
            <person name="Riley R."/>
            <person name="Ohm R."/>
            <person name="Sun H."/>
            <person name="Tunlid A."/>
            <person name="Henrissat B."/>
            <person name="Grigoriev I.V."/>
            <person name="Hibbett D.S."/>
            <person name="Martin F."/>
        </authorList>
    </citation>
    <scope>NUCLEOTIDE SEQUENCE [LARGE SCALE GENOMIC DNA]</scope>
    <source>
        <strain evidence="3">Marx 270</strain>
    </source>
</reference>
<dbReference type="InParanoid" id="A0A0C3JBG4"/>
<protein>
    <submittedName>
        <fullName evidence="2">Uncharacterized protein</fullName>
    </submittedName>
</protein>
<organism evidence="2 3">
    <name type="scientific">Pisolithus tinctorius Marx 270</name>
    <dbReference type="NCBI Taxonomy" id="870435"/>
    <lineage>
        <taxon>Eukaryota</taxon>
        <taxon>Fungi</taxon>
        <taxon>Dikarya</taxon>
        <taxon>Basidiomycota</taxon>
        <taxon>Agaricomycotina</taxon>
        <taxon>Agaricomycetes</taxon>
        <taxon>Agaricomycetidae</taxon>
        <taxon>Boletales</taxon>
        <taxon>Sclerodermatineae</taxon>
        <taxon>Pisolithaceae</taxon>
        <taxon>Pisolithus</taxon>
    </lineage>
</organism>
<dbReference type="EMBL" id="KN832079">
    <property type="protein sequence ID" value="KIN95021.1"/>
    <property type="molecule type" value="Genomic_DNA"/>
</dbReference>
<keyword evidence="1" id="KW-0812">Transmembrane</keyword>
<evidence type="ECO:0000313" key="2">
    <source>
        <dbReference type="EMBL" id="KIN95021.1"/>
    </source>
</evidence>
<proteinExistence type="predicted"/>
<dbReference type="Proteomes" id="UP000054217">
    <property type="component" value="Unassembled WGS sequence"/>
</dbReference>